<dbReference type="SUPFAM" id="SSF46689">
    <property type="entry name" value="Homeodomain-like"/>
    <property type="match status" value="1"/>
</dbReference>
<evidence type="ECO:0000256" key="3">
    <source>
        <dbReference type="ARBA" id="ARBA00023163"/>
    </source>
</evidence>
<accession>A0A0M2SH98</accession>
<dbReference type="EMBL" id="LAYZ01000026">
    <property type="protein sequence ID" value="KKK32976.1"/>
    <property type="molecule type" value="Genomic_DNA"/>
</dbReference>
<dbReference type="PANTHER" id="PTHR30055">
    <property type="entry name" value="HTH-TYPE TRANSCRIPTIONAL REGULATOR RUTR"/>
    <property type="match status" value="1"/>
</dbReference>
<proteinExistence type="predicted"/>
<protein>
    <submittedName>
        <fullName evidence="6">TetR family transcriptional regulator</fullName>
    </submittedName>
</protein>
<dbReference type="InterPro" id="IPR001647">
    <property type="entry name" value="HTH_TetR"/>
</dbReference>
<dbReference type="PANTHER" id="PTHR30055:SF234">
    <property type="entry name" value="HTH-TYPE TRANSCRIPTIONAL REGULATOR BETI"/>
    <property type="match status" value="1"/>
</dbReference>
<name>A0A0M2SH98_9STAP</name>
<dbReference type="OrthoDB" id="9806334at2"/>
<dbReference type="InterPro" id="IPR041479">
    <property type="entry name" value="TetR_CgmR_C"/>
</dbReference>
<dbReference type="Pfam" id="PF17937">
    <property type="entry name" value="TetR_C_28"/>
    <property type="match status" value="1"/>
</dbReference>
<dbReference type="GO" id="GO:0003700">
    <property type="term" value="F:DNA-binding transcription factor activity"/>
    <property type="evidence" value="ECO:0007669"/>
    <property type="project" value="TreeGrafter"/>
</dbReference>
<reference evidence="6 7" key="1">
    <citation type="submission" date="2015-04" db="EMBL/GenBank/DDBJ databases">
        <title>Taxonomic description and genome sequence of Salinicoccus sediminis sp. nov., a novel hyper halotolerant bacterium isolated from marine sediment.</title>
        <authorList>
            <person name="Mathan Kumar R."/>
            <person name="Kaur G."/>
            <person name="Kumar N."/>
            <person name="Kumar A."/>
            <person name="Singh N.K."/>
            <person name="Kaur N."/>
            <person name="Mayilraj S."/>
        </authorList>
    </citation>
    <scope>NUCLEOTIDE SEQUENCE [LARGE SCALE GENOMIC DNA]</scope>
    <source>
        <strain evidence="6 7">SV-16</strain>
    </source>
</reference>
<dbReference type="Gene3D" id="1.10.357.10">
    <property type="entry name" value="Tetracycline Repressor, domain 2"/>
    <property type="match status" value="1"/>
</dbReference>
<dbReference type="SUPFAM" id="SSF48498">
    <property type="entry name" value="Tetracyclin repressor-like, C-terminal domain"/>
    <property type="match status" value="1"/>
</dbReference>
<organism evidence="6 7">
    <name type="scientific">Salinicoccus sediminis</name>
    <dbReference type="NCBI Taxonomy" id="1432562"/>
    <lineage>
        <taxon>Bacteria</taxon>
        <taxon>Bacillati</taxon>
        <taxon>Bacillota</taxon>
        <taxon>Bacilli</taxon>
        <taxon>Bacillales</taxon>
        <taxon>Staphylococcaceae</taxon>
        <taxon>Salinicoccus</taxon>
    </lineage>
</organism>
<keyword evidence="3" id="KW-0804">Transcription</keyword>
<evidence type="ECO:0000313" key="6">
    <source>
        <dbReference type="EMBL" id="KKK32976.1"/>
    </source>
</evidence>
<dbReference type="PATRIC" id="fig|1432562.3.peg.2636"/>
<sequence length="178" mass="19764">MARVSKKMQLLEAAAGIVNEQGSDYLTLDAVAERAGVSKGGLIYHFKNKDALIRGLVEHADQMYRDNVDSHVSLDDGANGKWLRAFIEATRQIRADNANITSGMLAAQGINRDLLAPLQETYIGWQEKIEQDGIDNVDATIIRLAVDGLWLSEVFGLDAIDDDMRRKVLDRLSSYTEK</sequence>
<dbReference type="GO" id="GO:0000976">
    <property type="term" value="F:transcription cis-regulatory region binding"/>
    <property type="evidence" value="ECO:0007669"/>
    <property type="project" value="TreeGrafter"/>
</dbReference>
<dbReference type="InterPro" id="IPR050109">
    <property type="entry name" value="HTH-type_TetR-like_transc_reg"/>
</dbReference>
<gene>
    <name evidence="6" type="ORF">WN59_13130</name>
</gene>
<evidence type="ECO:0000256" key="1">
    <source>
        <dbReference type="ARBA" id="ARBA00023015"/>
    </source>
</evidence>
<keyword evidence="1" id="KW-0805">Transcription regulation</keyword>
<dbReference type="InterPro" id="IPR036271">
    <property type="entry name" value="Tet_transcr_reg_TetR-rel_C_sf"/>
</dbReference>
<dbReference type="PROSITE" id="PS50977">
    <property type="entry name" value="HTH_TETR_2"/>
    <property type="match status" value="1"/>
</dbReference>
<evidence type="ECO:0000256" key="4">
    <source>
        <dbReference type="PROSITE-ProRule" id="PRU00335"/>
    </source>
</evidence>
<evidence type="ECO:0000259" key="5">
    <source>
        <dbReference type="PROSITE" id="PS50977"/>
    </source>
</evidence>
<keyword evidence="2 4" id="KW-0238">DNA-binding</keyword>
<comment type="caution">
    <text evidence="6">The sequence shown here is derived from an EMBL/GenBank/DDBJ whole genome shotgun (WGS) entry which is preliminary data.</text>
</comment>
<feature type="domain" description="HTH tetR-type" evidence="5">
    <location>
        <begin position="4"/>
        <end position="64"/>
    </location>
</feature>
<evidence type="ECO:0000313" key="7">
    <source>
        <dbReference type="Proteomes" id="UP000034287"/>
    </source>
</evidence>
<evidence type="ECO:0000256" key="2">
    <source>
        <dbReference type="ARBA" id="ARBA00023125"/>
    </source>
</evidence>
<feature type="DNA-binding region" description="H-T-H motif" evidence="4">
    <location>
        <begin position="27"/>
        <end position="46"/>
    </location>
</feature>
<dbReference type="InterPro" id="IPR009057">
    <property type="entry name" value="Homeodomain-like_sf"/>
</dbReference>
<dbReference type="RefSeq" id="WP_046580832.1">
    <property type="nucleotide sequence ID" value="NZ_LAYZ01000026.1"/>
</dbReference>
<dbReference type="AlphaFoldDB" id="A0A0M2SH98"/>
<dbReference type="Pfam" id="PF00440">
    <property type="entry name" value="TetR_N"/>
    <property type="match status" value="1"/>
</dbReference>
<keyword evidence="7" id="KW-1185">Reference proteome</keyword>
<dbReference type="STRING" id="1432562.WN59_13130"/>
<dbReference type="Proteomes" id="UP000034287">
    <property type="component" value="Unassembled WGS sequence"/>
</dbReference>
<dbReference type="PRINTS" id="PR00455">
    <property type="entry name" value="HTHTETR"/>
</dbReference>